<evidence type="ECO:0000313" key="3">
    <source>
        <dbReference type="Proteomes" id="UP000276215"/>
    </source>
</evidence>
<protein>
    <submittedName>
        <fullName evidence="2">Uncharacterized protein</fullName>
    </submittedName>
</protein>
<proteinExistence type="predicted"/>
<keyword evidence="3" id="KW-1185">Reference proteome</keyword>
<evidence type="ECO:0000256" key="1">
    <source>
        <dbReference type="SAM" id="MobiDB-lite"/>
    </source>
</evidence>
<accession>A0A3N4J4I0</accession>
<dbReference type="EMBL" id="ML120683">
    <property type="protein sequence ID" value="RPA88774.1"/>
    <property type="molecule type" value="Genomic_DNA"/>
</dbReference>
<feature type="compositionally biased region" description="Basic and acidic residues" evidence="1">
    <location>
        <begin position="104"/>
        <end position="115"/>
    </location>
</feature>
<organism evidence="2 3">
    <name type="scientific">Choiromyces venosus 120613-1</name>
    <dbReference type="NCBI Taxonomy" id="1336337"/>
    <lineage>
        <taxon>Eukaryota</taxon>
        <taxon>Fungi</taxon>
        <taxon>Dikarya</taxon>
        <taxon>Ascomycota</taxon>
        <taxon>Pezizomycotina</taxon>
        <taxon>Pezizomycetes</taxon>
        <taxon>Pezizales</taxon>
        <taxon>Tuberaceae</taxon>
        <taxon>Choiromyces</taxon>
    </lineage>
</organism>
<gene>
    <name evidence="2" type="ORF">L873DRAFT_1784800</name>
</gene>
<dbReference type="Proteomes" id="UP000276215">
    <property type="component" value="Unassembled WGS sequence"/>
</dbReference>
<name>A0A3N4J4I0_9PEZI</name>
<sequence length="123" mass="14591">MHEHHHLYRYFPCHKPTLDANAMEKHLRLLIELFVYSDEMMLEVGAPRGRKKITRQKGEDPYQLPIHDKKKGNEFSIMISASISLGYKGPIWIWVKETPEERRENAEQLRQENIHTAEQVAQR</sequence>
<evidence type="ECO:0000313" key="2">
    <source>
        <dbReference type="EMBL" id="RPA88774.1"/>
    </source>
</evidence>
<feature type="region of interest" description="Disordered" evidence="1">
    <location>
        <begin position="104"/>
        <end position="123"/>
    </location>
</feature>
<dbReference type="AlphaFoldDB" id="A0A3N4J4I0"/>
<reference evidence="2 3" key="1">
    <citation type="journal article" date="2018" name="Nat. Ecol. Evol.">
        <title>Pezizomycetes genomes reveal the molecular basis of ectomycorrhizal truffle lifestyle.</title>
        <authorList>
            <person name="Murat C."/>
            <person name="Payen T."/>
            <person name="Noel B."/>
            <person name="Kuo A."/>
            <person name="Morin E."/>
            <person name="Chen J."/>
            <person name="Kohler A."/>
            <person name="Krizsan K."/>
            <person name="Balestrini R."/>
            <person name="Da Silva C."/>
            <person name="Montanini B."/>
            <person name="Hainaut M."/>
            <person name="Levati E."/>
            <person name="Barry K.W."/>
            <person name="Belfiori B."/>
            <person name="Cichocki N."/>
            <person name="Clum A."/>
            <person name="Dockter R.B."/>
            <person name="Fauchery L."/>
            <person name="Guy J."/>
            <person name="Iotti M."/>
            <person name="Le Tacon F."/>
            <person name="Lindquist E.A."/>
            <person name="Lipzen A."/>
            <person name="Malagnac F."/>
            <person name="Mello A."/>
            <person name="Molinier V."/>
            <person name="Miyauchi S."/>
            <person name="Poulain J."/>
            <person name="Riccioni C."/>
            <person name="Rubini A."/>
            <person name="Sitrit Y."/>
            <person name="Splivallo R."/>
            <person name="Traeger S."/>
            <person name="Wang M."/>
            <person name="Zifcakova L."/>
            <person name="Wipf D."/>
            <person name="Zambonelli A."/>
            <person name="Paolocci F."/>
            <person name="Nowrousian M."/>
            <person name="Ottonello S."/>
            <person name="Baldrian P."/>
            <person name="Spatafora J.W."/>
            <person name="Henrissat B."/>
            <person name="Nagy L.G."/>
            <person name="Aury J.M."/>
            <person name="Wincker P."/>
            <person name="Grigoriev I.V."/>
            <person name="Bonfante P."/>
            <person name="Martin F.M."/>
        </authorList>
    </citation>
    <scope>NUCLEOTIDE SEQUENCE [LARGE SCALE GENOMIC DNA]</scope>
    <source>
        <strain evidence="2 3">120613-1</strain>
    </source>
</reference>
<dbReference type="OrthoDB" id="5278911at2759"/>